<organism evidence="1 2">
    <name type="scientific">Lindgomyces ingoldianus</name>
    <dbReference type="NCBI Taxonomy" id="673940"/>
    <lineage>
        <taxon>Eukaryota</taxon>
        <taxon>Fungi</taxon>
        <taxon>Dikarya</taxon>
        <taxon>Ascomycota</taxon>
        <taxon>Pezizomycotina</taxon>
        <taxon>Dothideomycetes</taxon>
        <taxon>Pleosporomycetidae</taxon>
        <taxon>Pleosporales</taxon>
        <taxon>Lindgomycetaceae</taxon>
        <taxon>Lindgomyces</taxon>
    </lineage>
</organism>
<protein>
    <submittedName>
        <fullName evidence="1">Uncharacterized protein</fullName>
    </submittedName>
</protein>
<keyword evidence="2" id="KW-1185">Reference proteome</keyword>
<proteinExistence type="predicted"/>
<reference evidence="1" key="1">
    <citation type="journal article" date="2020" name="Stud. Mycol.">
        <title>101 Dothideomycetes genomes: a test case for predicting lifestyles and emergence of pathogens.</title>
        <authorList>
            <person name="Haridas S."/>
            <person name="Albert R."/>
            <person name="Binder M."/>
            <person name="Bloem J."/>
            <person name="Labutti K."/>
            <person name="Salamov A."/>
            <person name="Andreopoulos B."/>
            <person name="Baker S."/>
            <person name="Barry K."/>
            <person name="Bills G."/>
            <person name="Bluhm B."/>
            <person name="Cannon C."/>
            <person name="Castanera R."/>
            <person name="Culley D."/>
            <person name="Daum C."/>
            <person name="Ezra D."/>
            <person name="Gonzalez J."/>
            <person name="Henrissat B."/>
            <person name="Kuo A."/>
            <person name="Liang C."/>
            <person name="Lipzen A."/>
            <person name="Lutzoni F."/>
            <person name="Magnuson J."/>
            <person name="Mondo S."/>
            <person name="Nolan M."/>
            <person name="Ohm R."/>
            <person name="Pangilinan J."/>
            <person name="Park H.-J."/>
            <person name="Ramirez L."/>
            <person name="Alfaro M."/>
            <person name="Sun H."/>
            <person name="Tritt A."/>
            <person name="Yoshinaga Y."/>
            <person name="Zwiers L.-H."/>
            <person name="Turgeon B."/>
            <person name="Goodwin S."/>
            <person name="Spatafora J."/>
            <person name="Crous P."/>
            <person name="Grigoriev I."/>
        </authorList>
    </citation>
    <scope>NUCLEOTIDE SEQUENCE</scope>
    <source>
        <strain evidence="1">ATCC 200398</strain>
    </source>
</reference>
<gene>
    <name evidence="1" type="ORF">BDR25DRAFT_281405</name>
</gene>
<accession>A0ACB6R569</accession>
<evidence type="ECO:0000313" key="2">
    <source>
        <dbReference type="Proteomes" id="UP000799755"/>
    </source>
</evidence>
<comment type="caution">
    <text evidence="1">The sequence shown here is derived from an EMBL/GenBank/DDBJ whole genome shotgun (WGS) entry which is preliminary data.</text>
</comment>
<name>A0ACB6R569_9PLEO</name>
<dbReference type="EMBL" id="MU003498">
    <property type="protein sequence ID" value="KAF2474454.1"/>
    <property type="molecule type" value="Genomic_DNA"/>
</dbReference>
<evidence type="ECO:0000313" key="1">
    <source>
        <dbReference type="EMBL" id="KAF2474454.1"/>
    </source>
</evidence>
<dbReference type="Proteomes" id="UP000799755">
    <property type="component" value="Unassembled WGS sequence"/>
</dbReference>
<sequence>MSSPFTPEEGDVRKARNLLFQLGLPTELVLEILDHARYWPEVTHQSIADCHLRDNDWTLAFSVAHLYFFSQLPGSEHTQPANQIRKIREIEFLIVSHDQGWTTEDTSGTYDTSSWFEASIFRPKSCMPSRYDSFDKGVREFLDCVHKKDVWTDPERAALDFADWGWNMVPRPSGDMEPQRLHCPEMAKIVYAEGYVPASTEEGRLAWWLQGNQVARGTEVFDGDMVKRYRVVWGCKKNPRWQGNEGAGKGDGFVDSLRTGDVVGVWVRAKRRGWENRVCGVRMTLRYTIGA</sequence>